<feature type="transmembrane region" description="Helical" evidence="1">
    <location>
        <begin position="40"/>
        <end position="60"/>
    </location>
</feature>
<feature type="transmembrane region" description="Helical" evidence="1">
    <location>
        <begin position="15"/>
        <end position="34"/>
    </location>
</feature>
<reference evidence="3" key="1">
    <citation type="submission" date="2014-09" db="EMBL/GenBank/DDBJ databases">
        <authorList>
            <person name="Mudge J."/>
            <person name="Ramaraj T."/>
            <person name="Lindquist I.E."/>
            <person name="Bharti A.K."/>
            <person name="Sundararajan A."/>
            <person name="Cameron C.T."/>
            <person name="Woodward J.E."/>
            <person name="May G.D."/>
            <person name="Brubaker C."/>
            <person name="Broadhvest J."/>
            <person name="Wilkins T.A."/>
        </authorList>
    </citation>
    <scope>NUCLEOTIDE SEQUENCE</scope>
    <source>
        <strain evidence="3">cv. AKA8401</strain>
    </source>
</reference>
<comment type="caution">
    <text evidence="2">The sequence shown here is derived from an EMBL/GenBank/DDBJ whole genome shotgun (WGS) entry which is preliminary data.</text>
</comment>
<keyword evidence="1" id="KW-0472">Membrane</keyword>
<keyword evidence="1" id="KW-1133">Transmembrane helix</keyword>
<gene>
    <name evidence="2" type="ORF">F383_31018</name>
</gene>
<dbReference type="EMBL" id="JRRC01427974">
    <property type="protein sequence ID" value="KHG05315.1"/>
    <property type="molecule type" value="Genomic_DNA"/>
</dbReference>
<dbReference type="AlphaFoldDB" id="A0A0B0MX60"/>
<name>A0A0B0MX60_GOSAR</name>
<keyword evidence="1" id="KW-0812">Transmembrane</keyword>
<keyword evidence="3" id="KW-1185">Reference proteome</keyword>
<protein>
    <submittedName>
        <fullName evidence="2">Uncharacterized protein</fullName>
    </submittedName>
</protein>
<evidence type="ECO:0000313" key="2">
    <source>
        <dbReference type="EMBL" id="KHG05315.1"/>
    </source>
</evidence>
<evidence type="ECO:0000256" key="1">
    <source>
        <dbReference type="SAM" id="Phobius"/>
    </source>
</evidence>
<evidence type="ECO:0000313" key="3">
    <source>
        <dbReference type="Proteomes" id="UP000032142"/>
    </source>
</evidence>
<organism evidence="2 3">
    <name type="scientific">Gossypium arboreum</name>
    <name type="common">Tree cotton</name>
    <name type="synonym">Gossypium nanking</name>
    <dbReference type="NCBI Taxonomy" id="29729"/>
    <lineage>
        <taxon>Eukaryota</taxon>
        <taxon>Viridiplantae</taxon>
        <taxon>Streptophyta</taxon>
        <taxon>Embryophyta</taxon>
        <taxon>Tracheophyta</taxon>
        <taxon>Spermatophyta</taxon>
        <taxon>Magnoliopsida</taxon>
        <taxon>eudicotyledons</taxon>
        <taxon>Gunneridae</taxon>
        <taxon>Pentapetalae</taxon>
        <taxon>rosids</taxon>
        <taxon>malvids</taxon>
        <taxon>Malvales</taxon>
        <taxon>Malvaceae</taxon>
        <taxon>Malvoideae</taxon>
        <taxon>Gossypium</taxon>
    </lineage>
</organism>
<dbReference type="Proteomes" id="UP000032142">
    <property type="component" value="Unassembled WGS sequence"/>
</dbReference>
<accession>A0A0B0MX60</accession>
<sequence>MHNINSLSHTLKHHISFLSSNIALILASSSIQAFPFSCLIIVPLNSSKISMVVLVIILNIHSREPRSYYEIINLS</sequence>
<proteinExistence type="predicted"/>